<dbReference type="EMBL" id="JAPWIJ010000001">
    <property type="protein sequence ID" value="MCZ4517584.1"/>
    <property type="molecule type" value="Genomic_DNA"/>
</dbReference>
<comment type="caution">
    <text evidence="7">The sequence shown here is derived from an EMBL/GenBank/DDBJ whole genome shotgun (WGS) entry which is preliminary data.</text>
</comment>
<feature type="transmembrane region" description="Helical" evidence="5">
    <location>
        <begin position="309"/>
        <end position="327"/>
    </location>
</feature>
<accession>A0ABT4M9F3</accession>
<protein>
    <submittedName>
        <fullName evidence="7">MFS transporter</fullName>
    </submittedName>
</protein>
<feature type="transmembrane region" description="Helical" evidence="5">
    <location>
        <begin position="82"/>
        <end position="101"/>
    </location>
</feature>
<gene>
    <name evidence="7" type="ORF">O4220_03585</name>
</gene>
<dbReference type="CDD" id="cd17321">
    <property type="entry name" value="MFS_MMR_MDR_like"/>
    <property type="match status" value="1"/>
</dbReference>
<dbReference type="SUPFAM" id="SSF103473">
    <property type="entry name" value="MFS general substrate transporter"/>
    <property type="match status" value="1"/>
</dbReference>
<reference evidence="7" key="1">
    <citation type="submission" date="2022-12" db="EMBL/GenBank/DDBJ databases">
        <authorList>
            <person name="Krivoruchko A.V."/>
            <person name="Elkin A."/>
        </authorList>
    </citation>
    <scope>NUCLEOTIDE SEQUENCE</scope>
    <source>
        <strain evidence="7">IEGM 1391</strain>
    </source>
</reference>
<dbReference type="InterPro" id="IPR011701">
    <property type="entry name" value="MFS"/>
</dbReference>
<feature type="transmembrane region" description="Helical" evidence="5">
    <location>
        <begin position="334"/>
        <end position="353"/>
    </location>
</feature>
<dbReference type="Gene3D" id="1.20.1250.20">
    <property type="entry name" value="MFS general substrate transporter like domains"/>
    <property type="match status" value="1"/>
</dbReference>
<sequence>MTPVQDMHKPYPRRWSALVILCLSLLIVVMANTSLLVAAPSMTLDLSLTSSDLQWVIDGYTVPYASLMLLCGVIGDRYSRRGALILGLIIFVAGSIAGALTDATLGVILARIVMGVAAAIVMPATLSLLVSTFPKRERATAVTVWAATSGLAIAAGPLLAGWLLESFTWHSTFLINVPIALAAIVGAVVLVPPSRAVDPGAIDWVGGLLSVLTVSTVVYAIIEGMHFGWTVGPLYFGLVGLLSIVGFVGWELRHPNPLLDVRIFCSRILSGATLAVLVFFLVTFGAIYFVAQYLQFALGYGPVSTGVHLLPLAGAVFVGSGITMWLTPKLGPRITVTAGMIVGTVSVVSLIGIDPTATYSDFLPVLTLLGLAIGLSVSPCTDAIMGEFPDSKLGVGGGLNDTALELGGSLGIAVLGSVLAASYRQGIEGFLQTFPGKQPNGQYTGQAAEGLAASQDSLAGAVIVSDIIRAQNAFLSGFADNLQANAVAAFGDAVAHTSLVAAVVFGVGTVIVALLIPSRSAELAVSSERIAFEPIVPFVVPPAKDGAAVREVAELEQLLERPSAAKIDRPSVRRAVRAAEEISPKVLPKAVPARTVAEPSLVDAELERPSIYQLASKVYELDASVARQASVDTKSGERVTIHQLALSNLARTRRVEAEEALDAALELSDLPVAPAPEPVQPVAPLQTFYQRASKQHTNCTEFKERSSSMWAMPL</sequence>
<feature type="transmembrane region" description="Helical" evidence="5">
    <location>
        <begin position="54"/>
        <end position="75"/>
    </location>
</feature>
<evidence type="ECO:0000259" key="6">
    <source>
        <dbReference type="PROSITE" id="PS50850"/>
    </source>
</evidence>
<feature type="transmembrane region" description="Helical" evidence="5">
    <location>
        <begin position="142"/>
        <end position="163"/>
    </location>
</feature>
<feature type="transmembrane region" description="Helical" evidence="5">
    <location>
        <begin position="107"/>
        <end position="130"/>
    </location>
</feature>
<dbReference type="PANTHER" id="PTHR42718:SF42">
    <property type="entry name" value="EXPORT PROTEIN"/>
    <property type="match status" value="1"/>
</dbReference>
<organism evidence="7 8">
    <name type="scientific">Rhodococcus ruber</name>
    <dbReference type="NCBI Taxonomy" id="1830"/>
    <lineage>
        <taxon>Bacteria</taxon>
        <taxon>Bacillati</taxon>
        <taxon>Actinomycetota</taxon>
        <taxon>Actinomycetes</taxon>
        <taxon>Mycobacteriales</taxon>
        <taxon>Nocardiaceae</taxon>
        <taxon>Rhodococcus</taxon>
    </lineage>
</organism>
<name>A0ABT4M9F3_9NOCA</name>
<keyword evidence="2 5" id="KW-0812">Transmembrane</keyword>
<dbReference type="Proteomes" id="UP001081071">
    <property type="component" value="Unassembled WGS sequence"/>
</dbReference>
<evidence type="ECO:0000256" key="5">
    <source>
        <dbReference type="SAM" id="Phobius"/>
    </source>
</evidence>
<keyword evidence="8" id="KW-1185">Reference proteome</keyword>
<dbReference type="Gene3D" id="1.20.1720.10">
    <property type="entry name" value="Multidrug resistance protein D"/>
    <property type="match status" value="1"/>
</dbReference>
<feature type="transmembrane region" description="Helical" evidence="5">
    <location>
        <begin position="169"/>
        <end position="192"/>
    </location>
</feature>
<feature type="domain" description="Major facilitator superfamily (MFS) profile" evidence="6">
    <location>
        <begin position="17"/>
        <end position="520"/>
    </location>
</feature>
<dbReference type="InterPro" id="IPR036259">
    <property type="entry name" value="MFS_trans_sf"/>
</dbReference>
<comment type="subcellular location">
    <subcellularLocation>
        <location evidence="1">Cell membrane</location>
        <topology evidence="1">Multi-pass membrane protein</topology>
    </subcellularLocation>
</comment>
<evidence type="ECO:0000256" key="2">
    <source>
        <dbReference type="ARBA" id="ARBA00022692"/>
    </source>
</evidence>
<feature type="transmembrane region" description="Helical" evidence="5">
    <location>
        <begin position="234"/>
        <end position="252"/>
    </location>
</feature>
<feature type="transmembrane region" description="Helical" evidence="5">
    <location>
        <begin position="264"/>
        <end position="289"/>
    </location>
</feature>
<feature type="transmembrane region" description="Helical" evidence="5">
    <location>
        <begin position="365"/>
        <end position="385"/>
    </location>
</feature>
<dbReference type="PANTHER" id="PTHR42718">
    <property type="entry name" value="MAJOR FACILITATOR SUPERFAMILY MULTIDRUG TRANSPORTER MFSC"/>
    <property type="match status" value="1"/>
</dbReference>
<dbReference type="Pfam" id="PF07690">
    <property type="entry name" value="MFS_1"/>
    <property type="match status" value="1"/>
</dbReference>
<keyword evidence="4 5" id="KW-0472">Membrane</keyword>
<dbReference type="PROSITE" id="PS50850">
    <property type="entry name" value="MFS"/>
    <property type="match status" value="1"/>
</dbReference>
<proteinExistence type="predicted"/>
<evidence type="ECO:0000256" key="3">
    <source>
        <dbReference type="ARBA" id="ARBA00022989"/>
    </source>
</evidence>
<evidence type="ECO:0000256" key="4">
    <source>
        <dbReference type="ARBA" id="ARBA00023136"/>
    </source>
</evidence>
<evidence type="ECO:0000256" key="1">
    <source>
        <dbReference type="ARBA" id="ARBA00004651"/>
    </source>
</evidence>
<dbReference type="InterPro" id="IPR020846">
    <property type="entry name" value="MFS_dom"/>
</dbReference>
<evidence type="ECO:0000313" key="8">
    <source>
        <dbReference type="Proteomes" id="UP001081071"/>
    </source>
</evidence>
<feature type="transmembrane region" description="Helical" evidence="5">
    <location>
        <begin position="204"/>
        <end position="222"/>
    </location>
</feature>
<feature type="transmembrane region" description="Helical" evidence="5">
    <location>
        <begin position="493"/>
        <end position="516"/>
    </location>
</feature>
<keyword evidence="3 5" id="KW-1133">Transmembrane helix</keyword>
<evidence type="ECO:0000313" key="7">
    <source>
        <dbReference type="EMBL" id="MCZ4517584.1"/>
    </source>
</evidence>